<dbReference type="Proteomes" id="UP000324897">
    <property type="component" value="Chromosome 2"/>
</dbReference>
<feature type="transmembrane region" description="Helical" evidence="1">
    <location>
        <begin position="32"/>
        <end position="53"/>
    </location>
</feature>
<gene>
    <name evidence="3" type="ORF">EJB05_26043</name>
</gene>
<dbReference type="InterPro" id="IPR045501">
    <property type="entry name" value="DUF6490"/>
</dbReference>
<dbReference type="Gramene" id="TVU23664">
    <property type="protein sequence ID" value="TVU23664"/>
    <property type="gene ID" value="EJB05_26043"/>
</dbReference>
<dbReference type="AlphaFoldDB" id="A0A5J9UJM0"/>
<proteinExistence type="predicted"/>
<comment type="caution">
    <text evidence="3">The sequence shown here is derived from an EMBL/GenBank/DDBJ whole genome shotgun (WGS) entry which is preliminary data.</text>
</comment>
<organism evidence="3 4">
    <name type="scientific">Eragrostis curvula</name>
    <name type="common">weeping love grass</name>
    <dbReference type="NCBI Taxonomy" id="38414"/>
    <lineage>
        <taxon>Eukaryota</taxon>
        <taxon>Viridiplantae</taxon>
        <taxon>Streptophyta</taxon>
        <taxon>Embryophyta</taxon>
        <taxon>Tracheophyta</taxon>
        <taxon>Spermatophyta</taxon>
        <taxon>Magnoliopsida</taxon>
        <taxon>Liliopsida</taxon>
        <taxon>Poales</taxon>
        <taxon>Poaceae</taxon>
        <taxon>PACMAD clade</taxon>
        <taxon>Chloridoideae</taxon>
        <taxon>Eragrostideae</taxon>
        <taxon>Eragrostidinae</taxon>
        <taxon>Eragrostis</taxon>
    </lineage>
</organism>
<keyword evidence="1" id="KW-0812">Transmembrane</keyword>
<feature type="transmembrane region" description="Helical" evidence="1">
    <location>
        <begin position="95"/>
        <end position="115"/>
    </location>
</feature>
<evidence type="ECO:0000256" key="2">
    <source>
        <dbReference type="SAM" id="SignalP"/>
    </source>
</evidence>
<keyword evidence="4" id="KW-1185">Reference proteome</keyword>
<dbReference type="PANTHER" id="PTHR46610">
    <property type="entry name" value="OS05G0181300 PROTEIN"/>
    <property type="match status" value="1"/>
</dbReference>
<name>A0A5J9UJM0_9POAL</name>
<evidence type="ECO:0000313" key="4">
    <source>
        <dbReference type="Proteomes" id="UP000324897"/>
    </source>
</evidence>
<dbReference type="OrthoDB" id="1740076at2759"/>
<feature type="signal peptide" evidence="2">
    <location>
        <begin position="1"/>
        <end position="20"/>
    </location>
</feature>
<protein>
    <submittedName>
        <fullName evidence="3">Uncharacterized protein</fullName>
    </submittedName>
</protein>
<dbReference type="Pfam" id="PF20100">
    <property type="entry name" value="DUF6490"/>
    <property type="match status" value="1"/>
</dbReference>
<evidence type="ECO:0000313" key="3">
    <source>
        <dbReference type="EMBL" id="TVU23664.1"/>
    </source>
</evidence>
<reference evidence="3 4" key="1">
    <citation type="journal article" date="2019" name="Sci. Rep.">
        <title>A high-quality genome of Eragrostis curvula grass provides insights into Poaceae evolution and supports new strategies to enhance forage quality.</title>
        <authorList>
            <person name="Carballo J."/>
            <person name="Santos B.A.C.M."/>
            <person name="Zappacosta D."/>
            <person name="Garbus I."/>
            <person name="Selva J.P."/>
            <person name="Gallo C.A."/>
            <person name="Diaz A."/>
            <person name="Albertini E."/>
            <person name="Caccamo M."/>
            <person name="Echenique V."/>
        </authorList>
    </citation>
    <scope>NUCLEOTIDE SEQUENCE [LARGE SCALE GENOMIC DNA]</scope>
    <source>
        <strain evidence="4">cv. Victoria</strain>
        <tissue evidence="3">Leaf</tissue>
    </source>
</reference>
<dbReference type="PANTHER" id="PTHR46610:SF20">
    <property type="entry name" value="OS05G0181300 PROTEIN"/>
    <property type="match status" value="1"/>
</dbReference>
<keyword evidence="2" id="KW-0732">Signal</keyword>
<feature type="chain" id="PRO_5023875502" evidence="2">
    <location>
        <begin position="21"/>
        <end position="122"/>
    </location>
</feature>
<evidence type="ECO:0000256" key="1">
    <source>
        <dbReference type="SAM" id="Phobius"/>
    </source>
</evidence>
<feature type="transmembrane region" description="Helical" evidence="1">
    <location>
        <begin position="65"/>
        <end position="83"/>
    </location>
</feature>
<feature type="non-terminal residue" evidence="3">
    <location>
        <position position="1"/>
    </location>
</feature>
<dbReference type="EMBL" id="RWGY01000013">
    <property type="protein sequence ID" value="TVU23664.1"/>
    <property type="molecule type" value="Genomic_DNA"/>
</dbReference>
<accession>A0A5J9UJM0</accession>
<keyword evidence="1" id="KW-0472">Membrane</keyword>
<keyword evidence="1" id="KW-1133">Transmembrane helix</keyword>
<sequence length="122" mass="13864">MELPAIWTFLAFAFLTWSSASTVYRSGGDSEIVRFVVITYCDLLALFLCLRFFERMERGDPRRSLVRATVWVLTSVLTVAFSMRLSVYLPPSLKIAIWLPSIATVAFGFVLLVVCNEQMDEL</sequence>